<accession>A0A2T6BYB8</accession>
<dbReference type="Proteomes" id="UP000244090">
    <property type="component" value="Unassembled WGS sequence"/>
</dbReference>
<protein>
    <submittedName>
        <fullName evidence="1">Uncharacterized protein</fullName>
    </submittedName>
</protein>
<gene>
    <name evidence="1" type="ORF">C8N46_105194</name>
</gene>
<evidence type="ECO:0000313" key="1">
    <source>
        <dbReference type="EMBL" id="PTX61038.1"/>
    </source>
</evidence>
<evidence type="ECO:0000313" key="2">
    <source>
        <dbReference type="Proteomes" id="UP000244090"/>
    </source>
</evidence>
<comment type="caution">
    <text evidence="1">The sequence shown here is derived from an EMBL/GenBank/DDBJ whole genome shotgun (WGS) entry which is preliminary data.</text>
</comment>
<dbReference type="AlphaFoldDB" id="A0A2T6BYB8"/>
<keyword evidence="2" id="KW-1185">Reference proteome</keyword>
<organism evidence="1 2">
    <name type="scientific">Kordia periserrulae</name>
    <dbReference type="NCBI Taxonomy" id="701523"/>
    <lineage>
        <taxon>Bacteria</taxon>
        <taxon>Pseudomonadati</taxon>
        <taxon>Bacteroidota</taxon>
        <taxon>Flavobacteriia</taxon>
        <taxon>Flavobacteriales</taxon>
        <taxon>Flavobacteriaceae</taxon>
        <taxon>Kordia</taxon>
    </lineage>
</organism>
<sequence length="196" mass="22845">MKKTVFLGLMAACLVSCAKKEDPFLIQNDRIGKLSKEATVKQLDSIFAKDSLVKRIGEGDYMQAGNDHYLVYEKQGKHLFTLIPRQQHDENEKIETIQIHDARYKTENGVSLKSTFKDIREHYKIKNIYNTMKNLVITVNGQEYFTIDKTELPEDLRYDMSLNIEAIQIPGEAKIKQFMINWKHRETEKTEKKDGE</sequence>
<dbReference type="RefSeq" id="WP_245896832.1">
    <property type="nucleotide sequence ID" value="NZ_QBKT01000005.1"/>
</dbReference>
<proteinExistence type="predicted"/>
<reference evidence="1 2" key="1">
    <citation type="submission" date="2018-04" db="EMBL/GenBank/DDBJ databases">
        <title>Genomic Encyclopedia of Archaeal and Bacterial Type Strains, Phase II (KMG-II): from individual species to whole genera.</title>
        <authorList>
            <person name="Goeker M."/>
        </authorList>
    </citation>
    <scope>NUCLEOTIDE SEQUENCE [LARGE SCALE GENOMIC DNA]</scope>
    <source>
        <strain evidence="1 2">DSM 25731</strain>
    </source>
</reference>
<dbReference type="EMBL" id="QBKT01000005">
    <property type="protein sequence ID" value="PTX61038.1"/>
    <property type="molecule type" value="Genomic_DNA"/>
</dbReference>
<name>A0A2T6BYB8_9FLAO</name>